<comment type="caution">
    <text evidence="6">The sequence shown here is derived from an EMBL/GenBank/DDBJ whole genome shotgun (WGS) entry which is preliminary data.</text>
</comment>
<evidence type="ECO:0000256" key="4">
    <source>
        <dbReference type="ARBA" id="ARBA00035269"/>
    </source>
</evidence>
<dbReference type="SUPFAM" id="SSF143800">
    <property type="entry name" value="L28p-like"/>
    <property type="match status" value="1"/>
</dbReference>
<evidence type="ECO:0000256" key="3">
    <source>
        <dbReference type="ARBA" id="ARBA00023274"/>
    </source>
</evidence>
<dbReference type="InterPro" id="IPR026569">
    <property type="entry name" value="Ribosomal_bL28"/>
</dbReference>
<keyword evidence="3" id="KW-0687">Ribonucleoprotein</keyword>
<dbReference type="Proteomes" id="UP001283341">
    <property type="component" value="Unassembled WGS sequence"/>
</dbReference>
<evidence type="ECO:0000256" key="2">
    <source>
        <dbReference type="ARBA" id="ARBA00022980"/>
    </source>
</evidence>
<keyword evidence="7" id="KW-1185">Reference proteome</keyword>
<evidence type="ECO:0000256" key="5">
    <source>
        <dbReference type="ARBA" id="ARBA00037226"/>
    </source>
</evidence>
<dbReference type="InterPro" id="IPR034704">
    <property type="entry name" value="Ribosomal_bL28/bL31-like_sf"/>
</dbReference>
<proteinExistence type="inferred from homology"/>
<dbReference type="Pfam" id="PF00830">
    <property type="entry name" value="Ribosomal_L28"/>
    <property type="match status" value="1"/>
</dbReference>
<accession>A0AAE0HSH8</accession>
<evidence type="ECO:0000313" key="7">
    <source>
        <dbReference type="Proteomes" id="UP001283341"/>
    </source>
</evidence>
<evidence type="ECO:0000256" key="1">
    <source>
        <dbReference type="ARBA" id="ARBA00008760"/>
    </source>
</evidence>
<dbReference type="PANTHER" id="PTHR13528:SF2">
    <property type="entry name" value="LARGE RIBOSOMAL SUBUNIT PROTEIN BL28M"/>
    <property type="match status" value="1"/>
</dbReference>
<dbReference type="InterPro" id="IPR037147">
    <property type="entry name" value="Ribosomal_bL28_sf"/>
</dbReference>
<reference evidence="6" key="1">
    <citation type="journal article" date="2023" name="Mol. Phylogenet. Evol.">
        <title>Genome-scale phylogeny and comparative genomics of the fungal order Sordariales.</title>
        <authorList>
            <person name="Hensen N."/>
            <person name="Bonometti L."/>
            <person name="Westerberg I."/>
            <person name="Brannstrom I.O."/>
            <person name="Guillou S."/>
            <person name="Cros-Aarteil S."/>
            <person name="Calhoun S."/>
            <person name="Haridas S."/>
            <person name="Kuo A."/>
            <person name="Mondo S."/>
            <person name="Pangilinan J."/>
            <person name="Riley R."/>
            <person name="LaButti K."/>
            <person name="Andreopoulos B."/>
            <person name="Lipzen A."/>
            <person name="Chen C."/>
            <person name="Yan M."/>
            <person name="Daum C."/>
            <person name="Ng V."/>
            <person name="Clum A."/>
            <person name="Steindorff A."/>
            <person name="Ohm R.A."/>
            <person name="Martin F."/>
            <person name="Silar P."/>
            <person name="Natvig D.O."/>
            <person name="Lalanne C."/>
            <person name="Gautier V."/>
            <person name="Ament-Velasquez S.L."/>
            <person name="Kruys A."/>
            <person name="Hutchinson M.I."/>
            <person name="Powell A.J."/>
            <person name="Barry K."/>
            <person name="Miller A.N."/>
            <person name="Grigoriev I.V."/>
            <person name="Debuchy R."/>
            <person name="Gladieux P."/>
            <person name="Hiltunen Thoren M."/>
            <person name="Johannesson H."/>
        </authorList>
    </citation>
    <scope>NUCLEOTIDE SEQUENCE</scope>
    <source>
        <strain evidence="6">CBS 118394</strain>
    </source>
</reference>
<dbReference type="GO" id="GO:0003735">
    <property type="term" value="F:structural constituent of ribosome"/>
    <property type="evidence" value="ECO:0007669"/>
    <property type="project" value="InterPro"/>
</dbReference>
<organism evidence="6 7">
    <name type="scientific">Apodospora peruviana</name>
    <dbReference type="NCBI Taxonomy" id="516989"/>
    <lineage>
        <taxon>Eukaryota</taxon>
        <taxon>Fungi</taxon>
        <taxon>Dikarya</taxon>
        <taxon>Ascomycota</taxon>
        <taxon>Pezizomycotina</taxon>
        <taxon>Sordariomycetes</taxon>
        <taxon>Sordariomycetidae</taxon>
        <taxon>Sordariales</taxon>
        <taxon>Lasiosphaeriaceae</taxon>
        <taxon>Apodospora</taxon>
    </lineage>
</organism>
<dbReference type="Gene3D" id="2.30.170.40">
    <property type="entry name" value="Ribosomal protein L28/L24"/>
    <property type="match status" value="1"/>
</dbReference>
<protein>
    <recommendedName>
        <fullName evidence="4">Large ribosomal subunit protein bL28m</fullName>
    </recommendedName>
</protein>
<dbReference type="EMBL" id="JAUEDM010000011">
    <property type="protein sequence ID" value="KAK3311906.1"/>
    <property type="molecule type" value="Genomic_DNA"/>
</dbReference>
<name>A0AAE0HSH8_9PEZI</name>
<keyword evidence="2" id="KW-0689">Ribosomal protein</keyword>
<gene>
    <name evidence="6" type="ORF">B0H66DRAFT_102355</name>
</gene>
<sequence length="282" mass="31301">MVAPTLLPIGRTGCLRAVSATTTTTTSTALRISNSLIPTTQRRTIATSVPLQYRQRKVPDSNIPIPSVSGKTYVPGLEIPPYPYGKRQVYHQSNTGLYGTACIRFGNKVSAKNEIKTRRKWRPNVHHKRLFSQSLNTMVRTRVTMRVLRTIDKCGGLDEYLLGNKTGRIKELGPWGWMLRWRIMQSPAVQERFAAERAALGLEPLGEGQATAQMMDDLKAIGAVEEGVTAAEVIAETDNMLAQDHVFGIGEDSEGNGEKIIELEDEKVVDGLMQEEKVPRKI</sequence>
<evidence type="ECO:0000313" key="6">
    <source>
        <dbReference type="EMBL" id="KAK3311906.1"/>
    </source>
</evidence>
<comment type="function">
    <text evidence="5">Component of the mitochondrial ribosome (mitoribosome), a dedicated translation machinery responsible for the synthesis of mitochondrial genome-encoded proteins, including at least some of the essential transmembrane subunits of the mitochondrial respiratory chain. The mitoribosomes are attached to the mitochondrial inner membrane and translation products are cotranslationally integrated into the membrane.</text>
</comment>
<dbReference type="AlphaFoldDB" id="A0AAE0HSH8"/>
<dbReference type="PANTHER" id="PTHR13528">
    <property type="entry name" value="39S RIBOSOMAL PROTEIN L28, MITOCHONDRIAL"/>
    <property type="match status" value="1"/>
</dbReference>
<dbReference type="FunFam" id="2.30.170.40:FF:000003">
    <property type="entry name" value="54S ribosomal protein L24"/>
    <property type="match status" value="1"/>
</dbReference>
<dbReference type="GO" id="GO:0005762">
    <property type="term" value="C:mitochondrial large ribosomal subunit"/>
    <property type="evidence" value="ECO:0007669"/>
    <property type="project" value="TreeGrafter"/>
</dbReference>
<comment type="similarity">
    <text evidence="1">Belongs to the bacterial ribosomal protein bL28 family.</text>
</comment>
<reference evidence="6" key="2">
    <citation type="submission" date="2023-06" db="EMBL/GenBank/DDBJ databases">
        <authorList>
            <consortium name="Lawrence Berkeley National Laboratory"/>
            <person name="Haridas S."/>
            <person name="Hensen N."/>
            <person name="Bonometti L."/>
            <person name="Westerberg I."/>
            <person name="Brannstrom I.O."/>
            <person name="Guillou S."/>
            <person name="Cros-Aarteil S."/>
            <person name="Calhoun S."/>
            <person name="Kuo A."/>
            <person name="Mondo S."/>
            <person name="Pangilinan J."/>
            <person name="Riley R."/>
            <person name="Labutti K."/>
            <person name="Andreopoulos B."/>
            <person name="Lipzen A."/>
            <person name="Chen C."/>
            <person name="Yanf M."/>
            <person name="Daum C."/>
            <person name="Ng V."/>
            <person name="Clum A."/>
            <person name="Steindorff A."/>
            <person name="Ohm R."/>
            <person name="Martin F."/>
            <person name="Silar P."/>
            <person name="Natvig D."/>
            <person name="Lalanne C."/>
            <person name="Gautier V."/>
            <person name="Ament-Velasquez S.L."/>
            <person name="Kruys A."/>
            <person name="Hutchinson M.I."/>
            <person name="Powell A.J."/>
            <person name="Barry K."/>
            <person name="Miller A.N."/>
            <person name="Grigoriev I.V."/>
            <person name="Debuchy R."/>
            <person name="Gladieux P."/>
            <person name="Thoren M.H."/>
            <person name="Johannesson H."/>
        </authorList>
    </citation>
    <scope>NUCLEOTIDE SEQUENCE</scope>
    <source>
        <strain evidence="6">CBS 118394</strain>
    </source>
</reference>